<evidence type="ECO:0000259" key="2">
    <source>
        <dbReference type="Pfam" id="PF13579"/>
    </source>
</evidence>
<protein>
    <submittedName>
        <fullName evidence="3">Glycosyltransferase family 4 protein</fullName>
    </submittedName>
</protein>
<dbReference type="KEGG" id="stae:HNV11_03485"/>
<name>A0A6M5Y562_9BACT</name>
<reference evidence="3 4" key="1">
    <citation type="submission" date="2020-05" db="EMBL/GenBank/DDBJ databases">
        <title>Genome sequencing of Spirosoma sp. TS118.</title>
        <authorList>
            <person name="Lee J.-H."/>
            <person name="Jeong S."/>
            <person name="Zhao L."/>
            <person name="Jung J.-H."/>
            <person name="Kim M.-K."/>
            <person name="Lim S."/>
        </authorList>
    </citation>
    <scope>NUCLEOTIDE SEQUENCE [LARGE SCALE GENOMIC DNA]</scope>
    <source>
        <strain evidence="3 4">TS118</strain>
    </source>
</reference>
<gene>
    <name evidence="3" type="ORF">HNV11_03485</name>
</gene>
<feature type="domain" description="Glycosyl transferase family 1" evidence="1">
    <location>
        <begin position="209"/>
        <end position="359"/>
    </location>
</feature>
<dbReference type="InterPro" id="IPR050194">
    <property type="entry name" value="Glycosyltransferase_grp1"/>
</dbReference>
<dbReference type="PANTHER" id="PTHR45947:SF13">
    <property type="entry name" value="TRANSFERASE"/>
    <property type="match status" value="1"/>
</dbReference>
<accession>A0A6M5Y562</accession>
<dbReference type="EMBL" id="CP053435">
    <property type="protein sequence ID" value="QJW88500.1"/>
    <property type="molecule type" value="Genomic_DNA"/>
</dbReference>
<dbReference type="PANTHER" id="PTHR45947">
    <property type="entry name" value="SULFOQUINOVOSYL TRANSFERASE SQD2"/>
    <property type="match status" value="1"/>
</dbReference>
<dbReference type="Proteomes" id="UP000502756">
    <property type="component" value="Chromosome"/>
</dbReference>
<dbReference type="Gene3D" id="3.40.50.2000">
    <property type="entry name" value="Glycogen Phosphorylase B"/>
    <property type="match status" value="2"/>
</dbReference>
<dbReference type="SUPFAM" id="SSF53756">
    <property type="entry name" value="UDP-Glycosyltransferase/glycogen phosphorylase"/>
    <property type="match status" value="1"/>
</dbReference>
<sequence length="384" mass="43377">MRILSVHNEYLIKGGEDESRKAEVSVLEQYGNSVSSYIENNSKVATLSKTAAALRTLWSRESYREVRRLLKQHKHDAIHVQNFFPLISPSVYYAAQTERVPVIQAVRNYRFVCPNAMLYRDGEVCELCLTKMIKTAAVQHKCYRDNAAASATATSMLMLHNYLPTWQQIDRFVSVSEFVKQKMIEGGFPAEKIVVKPNFVYPDPGVCFTKEDYIVYVGRLQVEKGIRTLLAALPKLSKSVRVKVVGEGPLEQEVIDCTKQYNIEYLGKKTLAETYSIIGKARALVIPSLWHEPFGRVVVEAYAKGTTVIGARMGGIPELIEDGRTGYTFKAGQIDDLVDKIELVCSNNKRSTEMGLEGRANYERKYTPASNYAMLMNIYQQVAR</sequence>
<keyword evidence="3" id="KW-0808">Transferase</keyword>
<evidence type="ECO:0000313" key="3">
    <source>
        <dbReference type="EMBL" id="QJW88500.1"/>
    </source>
</evidence>
<feature type="domain" description="Glycosyltransferase subfamily 4-like N-terminal" evidence="2">
    <location>
        <begin position="54"/>
        <end position="198"/>
    </location>
</feature>
<dbReference type="GO" id="GO:0016757">
    <property type="term" value="F:glycosyltransferase activity"/>
    <property type="evidence" value="ECO:0007669"/>
    <property type="project" value="InterPro"/>
</dbReference>
<evidence type="ECO:0000259" key="1">
    <source>
        <dbReference type="Pfam" id="PF00534"/>
    </source>
</evidence>
<dbReference type="InterPro" id="IPR001296">
    <property type="entry name" value="Glyco_trans_1"/>
</dbReference>
<dbReference type="Pfam" id="PF00534">
    <property type="entry name" value="Glycos_transf_1"/>
    <property type="match status" value="1"/>
</dbReference>
<keyword evidence="4" id="KW-1185">Reference proteome</keyword>
<organism evidence="3 4">
    <name type="scientific">Spirosoma taeanense</name>
    <dbReference type="NCBI Taxonomy" id="2735870"/>
    <lineage>
        <taxon>Bacteria</taxon>
        <taxon>Pseudomonadati</taxon>
        <taxon>Bacteroidota</taxon>
        <taxon>Cytophagia</taxon>
        <taxon>Cytophagales</taxon>
        <taxon>Cytophagaceae</taxon>
        <taxon>Spirosoma</taxon>
    </lineage>
</organism>
<dbReference type="InterPro" id="IPR028098">
    <property type="entry name" value="Glyco_trans_4-like_N"/>
</dbReference>
<evidence type="ECO:0000313" key="4">
    <source>
        <dbReference type="Proteomes" id="UP000502756"/>
    </source>
</evidence>
<dbReference type="CDD" id="cd03801">
    <property type="entry name" value="GT4_PimA-like"/>
    <property type="match status" value="1"/>
</dbReference>
<proteinExistence type="predicted"/>
<dbReference type="RefSeq" id="WP_171738338.1">
    <property type="nucleotide sequence ID" value="NZ_CP053435.1"/>
</dbReference>
<dbReference type="AlphaFoldDB" id="A0A6M5Y562"/>
<dbReference type="Pfam" id="PF13579">
    <property type="entry name" value="Glyco_trans_4_4"/>
    <property type="match status" value="1"/>
</dbReference>